<feature type="compositionally biased region" description="Basic residues" evidence="1">
    <location>
        <begin position="307"/>
        <end position="317"/>
    </location>
</feature>
<sequence length="317" mass="35619">MLALARDGLHTRIIHPRNQCVLPPNLFNKECEPAAEVLVEINSSPGPAQLEFVRKHFPPADGHGLALAKRLAPTYDLNALFSEHGTVETLRRVPFAQYKDLAAWVTSPRPTHRGALDVSRSVHGIIRYLRLNNSVSAEDAGRIVALYAAMKETRPDVRKSLAIGDFISTHDPPRNYGFLFAVEPFRPSLRKAFGRTKFAEVQEEVFLELFREYYEEFILVGRALSPLKGTGLGDTVIGEFLGKDMRWETLNVLARFALRRGNADAFPAQEYAKKFAATLRSTKAAFRLSEFRASSKRPRARGDGKRSARRRLNSSSR</sequence>
<evidence type="ECO:0000313" key="2">
    <source>
        <dbReference type="EMBL" id="GBG35150.1"/>
    </source>
</evidence>
<dbReference type="AlphaFoldDB" id="A0A2R5GWE3"/>
<dbReference type="EMBL" id="BEYU01000352">
    <property type="protein sequence ID" value="GBG35150.1"/>
    <property type="molecule type" value="Genomic_DNA"/>
</dbReference>
<organism evidence="2 3">
    <name type="scientific">Hondaea fermentalgiana</name>
    <dbReference type="NCBI Taxonomy" id="2315210"/>
    <lineage>
        <taxon>Eukaryota</taxon>
        <taxon>Sar</taxon>
        <taxon>Stramenopiles</taxon>
        <taxon>Bigyra</taxon>
        <taxon>Labyrinthulomycetes</taxon>
        <taxon>Thraustochytrida</taxon>
        <taxon>Thraustochytriidae</taxon>
        <taxon>Hondaea</taxon>
    </lineage>
</organism>
<dbReference type="InParanoid" id="A0A2R5GWE3"/>
<comment type="caution">
    <text evidence="2">The sequence shown here is derived from an EMBL/GenBank/DDBJ whole genome shotgun (WGS) entry which is preliminary data.</text>
</comment>
<reference evidence="2 3" key="1">
    <citation type="submission" date="2017-12" db="EMBL/GenBank/DDBJ databases">
        <title>Sequencing, de novo assembly and annotation of complete genome of a new Thraustochytrid species, strain FCC1311.</title>
        <authorList>
            <person name="Sedici K."/>
            <person name="Godart F."/>
            <person name="Aiese Cigliano R."/>
            <person name="Sanseverino W."/>
            <person name="Barakat M."/>
            <person name="Ortet P."/>
            <person name="Marechal E."/>
            <person name="Cagnac O."/>
            <person name="Amato A."/>
        </authorList>
    </citation>
    <scope>NUCLEOTIDE SEQUENCE [LARGE SCALE GENOMIC DNA]</scope>
</reference>
<keyword evidence="3" id="KW-1185">Reference proteome</keyword>
<proteinExistence type="predicted"/>
<evidence type="ECO:0000313" key="3">
    <source>
        <dbReference type="Proteomes" id="UP000241890"/>
    </source>
</evidence>
<gene>
    <name evidence="2" type="ORF">FCC1311_113732</name>
</gene>
<evidence type="ECO:0000256" key="1">
    <source>
        <dbReference type="SAM" id="MobiDB-lite"/>
    </source>
</evidence>
<accession>A0A2R5GWE3</accession>
<feature type="region of interest" description="Disordered" evidence="1">
    <location>
        <begin position="292"/>
        <end position="317"/>
    </location>
</feature>
<name>A0A2R5GWE3_9STRA</name>
<dbReference type="Proteomes" id="UP000241890">
    <property type="component" value="Unassembled WGS sequence"/>
</dbReference>
<protein>
    <submittedName>
        <fullName evidence="2">Uncharacterized protein</fullName>
    </submittedName>
</protein>